<evidence type="ECO:0000313" key="2">
    <source>
        <dbReference type="EMBL" id="SVC94412.1"/>
    </source>
</evidence>
<protein>
    <recommendedName>
        <fullName evidence="3">Glycosyltransferase RgtA/B/C/D-like domain-containing protein</fullName>
    </recommendedName>
</protein>
<proteinExistence type="predicted"/>
<name>A0A382RB11_9ZZZZ</name>
<keyword evidence="1" id="KW-0472">Membrane</keyword>
<accession>A0A382RB11</accession>
<reference evidence="2" key="1">
    <citation type="submission" date="2018-05" db="EMBL/GenBank/DDBJ databases">
        <authorList>
            <person name="Lanie J.A."/>
            <person name="Ng W.-L."/>
            <person name="Kazmierczak K.M."/>
            <person name="Andrzejewski T.M."/>
            <person name="Davidsen T.M."/>
            <person name="Wayne K.J."/>
            <person name="Tettelin H."/>
            <person name="Glass J.I."/>
            <person name="Rusch D."/>
            <person name="Podicherti R."/>
            <person name="Tsui H.-C.T."/>
            <person name="Winkler M.E."/>
        </authorList>
    </citation>
    <scope>NUCLEOTIDE SEQUENCE</scope>
</reference>
<sequence length="116" mass="13099">MSTVKDIFRGRYQPLLVLIIVGLLVRWTTYYYYYQLYTDVGGLHFSPTADEASTYEILARQILSGHGLSHELFSYRPPLQPMLIALTYLVSGSTDPLIAVFVQSFISTGLAILTFI</sequence>
<keyword evidence="1" id="KW-0812">Transmembrane</keyword>
<organism evidence="2">
    <name type="scientific">marine metagenome</name>
    <dbReference type="NCBI Taxonomy" id="408172"/>
    <lineage>
        <taxon>unclassified sequences</taxon>
        <taxon>metagenomes</taxon>
        <taxon>ecological metagenomes</taxon>
    </lineage>
</organism>
<evidence type="ECO:0008006" key="3">
    <source>
        <dbReference type="Google" id="ProtNLM"/>
    </source>
</evidence>
<gene>
    <name evidence="2" type="ORF">METZ01_LOCUS347266</name>
</gene>
<dbReference type="AlphaFoldDB" id="A0A382RB11"/>
<dbReference type="EMBL" id="UINC01120123">
    <property type="protein sequence ID" value="SVC94412.1"/>
    <property type="molecule type" value="Genomic_DNA"/>
</dbReference>
<keyword evidence="1" id="KW-1133">Transmembrane helix</keyword>
<feature type="transmembrane region" description="Helical" evidence="1">
    <location>
        <begin position="12"/>
        <end position="33"/>
    </location>
</feature>
<evidence type="ECO:0000256" key="1">
    <source>
        <dbReference type="SAM" id="Phobius"/>
    </source>
</evidence>
<feature type="non-terminal residue" evidence="2">
    <location>
        <position position="116"/>
    </location>
</feature>
<feature type="transmembrane region" description="Helical" evidence="1">
    <location>
        <begin position="97"/>
        <end position="115"/>
    </location>
</feature>